<dbReference type="SUPFAM" id="SSF51182">
    <property type="entry name" value="RmlC-like cupins"/>
    <property type="match status" value="1"/>
</dbReference>
<feature type="compositionally biased region" description="Polar residues" evidence="1">
    <location>
        <begin position="105"/>
        <end position="117"/>
    </location>
</feature>
<protein>
    <submittedName>
        <fullName evidence="2">Uncharacterized protein</fullName>
    </submittedName>
</protein>
<feature type="compositionally biased region" description="Low complexity" evidence="1">
    <location>
        <begin position="87"/>
        <end position="97"/>
    </location>
</feature>
<organism evidence="2 3">
    <name type="scientific">Trichoderma semiorbis</name>
    <dbReference type="NCBI Taxonomy" id="1491008"/>
    <lineage>
        <taxon>Eukaryota</taxon>
        <taxon>Fungi</taxon>
        <taxon>Dikarya</taxon>
        <taxon>Ascomycota</taxon>
        <taxon>Pezizomycotina</taxon>
        <taxon>Sordariomycetes</taxon>
        <taxon>Hypocreomycetidae</taxon>
        <taxon>Hypocreales</taxon>
        <taxon>Hypocreaceae</taxon>
        <taxon>Trichoderma</taxon>
    </lineage>
</organism>
<feature type="compositionally biased region" description="Polar residues" evidence="1">
    <location>
        <begin position="248"/>
        <end position="258"/>
    </location>
</feature>
<dbReference type="InterPro" id="IPR011051">
    <property type="entry name" value="RmlC_Cupin_sf"/>
</dbReference>
<feature type="compositionally biased region" description="Low complexity" evidence="1">
    <location>
        <begin position="208"/>
        <end position="233"/>
    </location>
</feature>
<feature type="region of interest" description="Disordered" evidence="1">
    <location>
        <begin position="626"/>
        <end position="679"/>
    </location>
</feature>
<feature type="compositionally biased region" description="Basic and acidic residues" evidence="1">
    <location>
        <begin position="120"/>
        <end position="156"/>
    </location>
</feature>
<dbReference type="Proteomes" id="UP000826573">
    <property type="component" value="Unassembled WGS sequence"/>
</dbReference>
<feature type="region of interest" description="Disordered" evidence="1">
    <location>
        <begin position="1"/>
        <end position="296"/>
    </location>
</feature>
<sequence length="812" mass="88124">MASTTEGGNPGHKMKRTGRAPWRRSTFGGLSSSSPPVGDRIKSQPGQGDDVPVPMVVSDILPPAASYQSAPPIETPVPIPVPMRMPTSTTTSTTTTTAAPGLAAKQNTLAANKNIMQAQKDWEKKQTKVEDQGPTQERRPQTHGDLPKASTRRESTEISEASPQSQLKSETDAMASLKRLPEEALLQQMTELNRPANVNPRRRESRPSTASSSASASTYASASMSASPVPSDPGDAMDTGDVEAPRTGLQTNADNASYYTYIEDDGTEQSTSNAPIPPGKERYDDGENSENGGKKPFVCPVRDCRVLSQNMRALSSHFHGKHSRSLFNDNGDGTFSKVGDYVNEEGSSPGIIVSLNPLSPGAPPPAVPDYTENRKKLLALLSKRSFSTSRVSVGGSAPPDTSKRSLRGESSNETMEERLAKRPKTTPVPLPVQATSFVSPPPIVQAEPSPPSISPPIQSLEPPPMTDVLRYLHRSLSPSQQVPARLDVLALSKYKQVRNLPGLWWEHHHNKTLDPLQYACTLAYLVGKAEEMNPCDRWKGLSRLSTPCVGLPPDLPAEARAVFSKSVTCIACQYQFCCYRTKNECEWANQDRDLEGKTEEAVPQQNHQTAVEEGDKAVVLDDEEMTDGSGTKVDDHAAMPQVMRQSSRLSSSIKPPEQYPIQDSEKKSPPLGTTIPSNSIAVHKPSTAEVTEMEEMEDWEIAPGTMKDETTNTNVGFSNAYMSNQHPITIAPGLSFNVLILKPGHTHHWPIEATKVRTCSVASGKISVKMGNDQVFKLGPNGLVVIRPGQSCMVVNRLYSDAILHCTTLDDL</sequence>
<feature type="compositionally biased region" description="Basic residues" evidence="1">
    <location>
        <begin position="12"/>
        <end position="22"/>
    </location>
</feature>
<keyword evidence="3" id="KW-1185">Reference proteome</keyword>
<feature type="region of interest" description="Disordered" evidence="1">
    <location>
        <begin position="388"/>
        <end position="431"/>
    </location>
</feature>
<gene>
    <name evidence="2" type="ORF">TsFJ059_001516</name>
</gene>
<feature type="compositionally biased region" description="Polar residues" evidence="1">
    <location>
        <begin position="158"/>
        <end position="168"/>
    </location>
</feature>
<accession>A0A9P8KT12</accession>
<dbReference type="EMBL" id="JAIMJC010000001">
    <property type="protein sequence ID" value="KAH0532882.1"/>
    <property type="molecule type" value="Genomic_DNA"/>
</dbReference>
<feature type="compositionally biased region" description="Polar residues" evidence="1">
    <location>
        <begin position="643"/>
        <end position="653"/>
    </location>
</feature>
<comment type="caution">
    <text evidence="2">The sequence shown here is derived from an EMBL/GenBank/DDBJ whole genome shotgun (WGS) entry which is preliminary data.</text>
</comment>
<reference evidence="2 3" key="1">
    <citation type="submission" date="2021-08" db="EMBL/GenBank/DDBJ databases">
        <title>The highly contiguous genome resource for Trichoderma semiorbis FJ059, a fungal antagonistic to plant pathogens.</title>
        <authorList>
            <person name="Liu T."/>
        </authorList>
    </citation>
    <scope>NUCLEOTIDE SEQUENCE [LARGE SCALE GENOMIC DNA]</scope>
    <source>
        <strain evidence="2 3">FJ059</strain>
    </source>
</reference>
<evidence type="ECO:0000313" key="2">
    <source>
        <dbReference type="EMBL" id="KAH0532882.1"/>
    </source>
</evidence>
<proteinExistence type="predicted"/>
<dbReference type="AlphaFoldDB" id="A0A9P8KT12"/>
<evidence type="ECO:0000256" key="1">
    <source>
        <dbReference type="SAM" id="MobiDB-lite"/>
    </source>
</evidence>
<evidence type="ECO:0000313" key="3">
    <source>
        <dbReference type="Proteomes" id="UP000826573"/>
    </source>
</evidence>
<name>A0A9P8KT12_9HYPO</name>
<feature type="compositionally biased region" description="Pro residues" evidence="1">
    <location>
        <begin position="73"/>
        <end position="83"/>
    </location>
</feature>